<dbReference type="InterPro" id="IPR009089">
    <property type="entry name" value="XRCC4_N_sf"/>
</dbReference>
<keyword evidence="3" id="KW-0234">DNA repair</keyword>
<dbReference type="GO" id="GO:0033152">
    <property type="term" value="P:immunoglobulin V(D)J recombination"/>
    <property type="evidence" value="ECO:0007669"/>
    <property type="project" value="TreeGrafter"/>
</dbReference>
<dbReference type="GO" id="GO:0006303">
    <property type="term" value="P:double-strand break repair via nonhomologous end joining"/>
    <property type="evidence" value="ECO:0007669"/>
    <property type="project" value="UniProtKB-ARBA"/>
</dbReference>
<dbReference type="OrthoDB" id="8064436at2759"/>
<proteinExistence type="predicted"/>
<reference evidence="7" key="1">
    <citation type="submission" date="2020-02" db="EMBL/GenBank/DDBJ databases">
        <title>Bird 10,000 Genomes (B10K) Project - Family phase.</title>
        <authorList>
            <person name="Zhang G."/>
        </authorList>
    </citation>
    <scope>NUCLEOTIDE SEQUENCE</scope>
    <source>
        <strain evidence="7">B10K-DU-030-59</strain>
    </source>
</reference>
<dbReference type="GO" id="GO:0005958">
    <property type="term" value="C:DNA-dependent protein kinase-DNA ligase 4 complex"/>
    <property type="evidence" value="ECO:0007669"/>
    <property type="project" value="TreeGrafter"/>
</dbReference>
<evidence type="ECO:0000259" key="6">
    <source>
        <dbReference type="Pfam" id="PF06632"/>
    </source>
</evidence>
<keyword evidence="8" id="KW-1185">Reference proteome</keyword>
<evidence type="ECO:0000256" key="2">
    <source>
        <dbReference type="ARBA" id="ARBA00022763"/>
    </source>
</evidence>
<comment type="subcellular location">
    <subcellularLocation>
        <location evidence="1">Nucleus</location>
    </subcellularLocation>
</comment>
<sequence>MEKTLNRIHPVSDPEETYFLQVSWEKDLGIGFGVVLSDGQCVWTGTVSEAEISREAADMEMNREKYVEELKKALIAGEESAAKYNFTIS</sequence>
<evidence type="ECO:0000313" key="8">
    <source>
        <dbReference type="Proteomes" id="UP000654395"/>
    </source>
</evidence>
<name>A0A852KHL1_UROIN</name>
<dbReference type="InterPro" id="IPR038051">
    <property type="entry name" value="XRCC4-like_N_sf"/>
</dbReference>
<dbReference type="GO" id="GO:0010165">
    <property type="term" value="P:response to X-ray"/>
    <property type="evidence" value="ECO:0007669"/>
    <property type="project" value="TreeGrafter"/>
</dbReference>
<dbReference type="Pfam" id="PF06632">
    <property type="entry name" value="XRCC4"/>
    <property type="match status" value="1"/>
</dbReference>
<evidence type="ECO:0000313" key="7">
    <source>
        <dbReference type="EMBL" id="NXX76440.1"/>
    </source>
</evidence>
<dbReference type="CDD" id="cd22283">
    <property type="entry name" value="HD_XRCC4_N"/>
    <property type="match status" value="1"/>
</dbReference>
<feature type="domain" description="XRCC4 N-terminal" evidence="6">
    <location>
        <begin position="17"/>
        <end position="88"/>
    </location>
</feature>
<dbReference type="SUPFAM" id="SSF50809">
    <property type="entry name" value="XRCC4, N-terminal domain"/>
    <property type="match status" value="1"/>
</dbReference>
<keyword evidence="5" id="KW-0175">Coiled coil</keyword>
<evidence type="ECO:0000256" key="5">
    <source>
        <dbReference type="SAM" id="Coils"/>
    </source>
</evidence>
<dbReference type="EMBL" id="WBNH01002710">
    <property type="protein sequence ID" value="NXX76440.1"/>
    <property type="molecule type" value="Genomic_DNA"/>
</dbReference>
<dbReference type="Proteomes" id="UP000654395">
    <property type="component" value="Unassembled WGS sequence"/>
</dbReference>
<feature type="coiled-coil region" evidence="5">
    <location>
        <begin position="49"/>
        <end position="76"/>
    </location>
</feature>
<gene>
    <name evidence="7" type="primary">Xrcc4</name>
    <name evidence="7" type="ORF">UROIND_R02575</name>
</gene>
<evidence type="ECO:0000256" key="3">
    <source>
        <dbReference type="ARBA" id="ARBA00023204"/>
    </source>
</evidence>
<comment type="caution">
    <text evidence="7">The sequence shown here is derived from an EMBL/GenBank/DDBJ whole genome shotgun (WGS) entry which is preliminary data.</text>
</comment>
<evidence type="ECO:0000256" key="4">
    <source>
        <dbReference type="ARBA" id="ARBA00023242"/>
    </source>
</evidence>
<dbReference type="PANTHER" id="PTHR28559">
    <property type="entry name" value="DNA REPAIR PROTEIN XRCC4"/>
    <property type="match status" value="1"/>
</dbReference>
<feature type="non-terminal residue" evidence="7">
    <location>
        <position position="1"/>
    </location>
</feature>
<dbReference type="PANTHER" id="PTHR28559:SF1">
    <property type="entry name" value="DNA REPAIR PROTEIN XRCC4"/>
    <property type="match status" value="1"/>
</dbReference>
<dbReference type="AlphaFoldDB" id="A0A852KHL1"/>
<feature type="non-terminal residue" evidence="7">
    <location>
        <position position="89"/>
    </location>
</feature>
<keyword evidence="4" id="KW-0539">Nucleus</keyword>
<organism evidence="7 8">
    <name type="scientific">Urocolius indicus</name>
    <name type="common">Red-faced mousebird</name>
    <name type="synonym">Colius indicus</name>
    <dbReference type="NCBI Taxonomy" id="458196"/>
    <lineage>
        <taxon>Eukaryota</taxon>
        <taxon>Metazoa</taxon>
        <taxon>Chordata</taxon>
        <taxon>Craniata</taxon>
        <taxon>Vertebrata</taxon>
        <taxon>Euteleostomi</taxon>
        <taxon>Archelosauria</taxon>
        <taxon>Archosauria</taxon>
        <taxon>Dinosauria</taxon>
        <taxon>Saurischia</taxon>
        <taxon>Theropoda</taxon>
        <taxon>Coelurosauria</taxon>
        <taxon>Aves</taxon>
        <taxon>Neognathae</taxon>
        <taxon>Neoaves</taxon>
        <taxon>Telluraves</taxon>
        <taxon>Coraciimorphae</taxon>
        <taxon>Coliiformes</taxon>
        <taxon>Coliidae</taxon>
        <taxon>Urocolius</taxon>
    </lineage>
</organism>
<dbReference type="InterPro" id="IPR010585">
    <property type="entry name" value="DNA_repair_prot_XRCC4"/>
</dbReference>
<protein>
    <submittedName>
        <fullName evidence="7">XRCC4 protein</fullName>
    </submittedName>
</protein>
<dbReference type="GO" id="GO:0003677">
    <property type="term" value="F:DNA binding"/>
    <property type="evidence" value="ECO:0007669"/>
    <property type="project" value="InterPro"/>
</dbReference>
<dbReference type="Gene3D" id="2.170.210.10">
    <property type="entry name" value="DNA double-strand break repair and VJ recombination XRCC4, N-terminal"/>
    <property type="match status" value="1"/>
</dbReference>
<dbReference type="GO" id="GO:0032807">
    <property type="term" value="C:DNA ligase IV complex"/>
    <property type="evidence" value="ECO:0007669"/>
    <property type="project" value="TreeGrafter"/>
</dbReference>
<evidence type="ECO:0000256" key="1">
    <source>
        <dbReference type="ARBA" id="ARBA00004123"/>
    </source>
</evidence>
<dbReference type="InterPro" id="IPR053961">
    <property type="entry name" value="XRCC4_N"/>
</dbReference>
<accession>A0A852KHL1</accession>
<keyword evidence="2" id="KW-0227">DNA damage</keyword>